<evidence type="ECO:0000313" key="3">
    <source>
        <dbReference type="EMBL" id="HJH43640.1"/>
    </source>
</evidence>
<dbReference type="AlphaFoldDB" id="A0A2K2U1Z4"/>
<dbReference type="InterPro" id="IPR036388">
    <property type="entry name" value="WH-like_DNA-bd_sf"/>
</dbReference>
<dbReference type="InterPro" id="IPR007421">
    <property type="entry name" value="Schlafen_AlbA_2_dom"/>
</dbReference>
<accession>A0A2K2U1Z4</accession>
<organism evidence="4 5">
    <name type="scientific">Rubneribacter badeniensis</name>
    <dbReference type="NCBI Taxonomy" id="2070688"/>
    <lineage>
        <taxon>Bacteria</taxon>
        <taxon>Bacillati</taxon>
        <taxon>Actinomycetota</taxon>
        <taxon>Coriobacteriia</taxon>
        <taxon>Eggerthellales</taxon>
        <taxon>Eggerthellaceae</taxon>
        <taxon>Rubneribacter</taxon>
    </lineage>
</organism>
<dbReference type="RefSeq" id="WP_103263310.1">
    <property type="nucleotide sequence ID" value="NZ_DBEYRC010000095.1"/>
</dbReference>
<evidence type="ECO:0000313" key="5">
    <source>
        <dbReference type="Proteomes" id="UP000236488"/>
    </source>
</evidence>
<gene>
    <name evidence="4" type="ORF">C2L80_12430</name>
    <name evidence="3" type="ORF">K8V16_07565</name>
</gene>
<evidence type="ECO:0000313" key="4">
    <source>
        <dbReference type="EMBL" id="PNV64347.1"/>
    </source>
</evidence>
<sequence length="469" mass="51996">MDTTELTSHLSLGETPSIEFKRCGNAPGADTFETICSFANGFGGSIFLGVEDDGGVVGIPHEKAAAIKRNIVNVVNNANVFEPPVILEFEDIDFEGANIIRIWVPSSPSIHSYKKKVYERIEDADIVVRTESQLTELCLRKQGVYTEQRVLPYVEASDLRLDMLPAIRAMALGKRRDHPWQKMTDEELLRSAGLLGKNYATNERGFNLAAVLLLGKTDVIRSLCPAYKTDALLQIDDKDRYDDRITVRENLIEAYDLLFDFCAKHLPDRFHLEGTVAVSPRDIIVREVVSNTLVHREFSSPLPARLVIDGNDLRAENASRAIFRGPIVLSEFNPVPKNPLIASFFNQIGLAEELGSGTRNLHKYAPIYAGGAPALEEGSVFRTTVPIRKRELPETRPTQLADVAALTMEIVAEKGWVGVSDLESRGIARRTAQRGLAELVEQGSLHPEGKGRSRKYVEKPTDARPPARS</sequence>
<dbReference type="PANTHER" id="PTHR30595">
    <property type="entry name" value="GLPR-RELATED TRANSCRIPTIONAL REPRESSOR"/>
    <property type="match status" value="1"/>
</dbReference>
<reference evidence="3" key="2">
    <citation type="journal article" date="2021" name="PeerJ">
        <title>Extensive microbial diversity within the chicken gut microbiome revealed by metagenomics and culture.</title>
        <authorList>
            <person name="Gilroy R."/>
            <person name="Ravi A."/>
            <person name="Getino M."/>
            <person name="Pursley I."/>
            <person name="Horton D.L."/>
            <person name="Alikhan N.F."/>
            <person name="Baker D."/>
            <person name="Gharbi K."/>
            <person name="Hall N."/>
            <person name="Watson M."/>
            <person name="Adriaenssens E.M."/>
            <person name="Foster-Nyarko E."/>
            <person name="Jarju S."/>
            <person name="Secka A."/>
            <person name="Antonio M."/>
            <person name="Oren A."/>
            <person name="Chaudhuri R.R."/>
            <person name="La Ragione R."/>
            <person name="Hildebrand F."/>
            <person name="Pallen M.J."/>
        </authorList>
    </citation>
    <scope>NUCLEOTIDE SEQUENCE</scope>
    <source>
        <strain evidence="3">USAMLcec12-2067</strain>
    </source>
</reference>
<dbReference type="Proteomes" id="UP000789325">
    <property type="component" value="Unassembled WGS sequence"/>
</dbReference>
<dbReference type="InterPro" id="IPR038475">
    <property type="entry name" value="RecG_C_sf"/>
</dbReference>
<dbReference type="InterPro" id="IPR038461">
    <property type="entry name" value="Schlafen_AlbA_2_dom_sf"/>
</dbReference>
<dbReference type="Gene3D" id="1.10.10.10">
    <property type="entry name" value="Winged helix-like DNA-binding domain superfamily/Winged helix DNA-binding domain"/>
    <property type="match status" value="1"/>
</dbReference>
<feature type="region of interest" description="Disordered" evidence="1">
    <location>
        <begin position="438"/>
        <end position="469"/>
    </location>
</feature>
<protein>
    <submittedName>
        <fullName evidence="4">AAA family ATPase</fullName>
    </submittedName>
    <submittedName>
        <fullName evidence="3">DNA binding domain-containing protein</fullName>
    </submittedName>
</protein>
<dbReference type="Gene3D" id="3.30.950.30">
    <property type="entry name" value="Schlafen, AAA domain"/>
    <property type="match status" value="1"/>
</dbReference>
<feature type="compositionally biased region" description="Basic and acidic residues" evidence="1">
    <location>
        <begin position="447"/>
        <end position="462"/>
    </location>
</feature>
<dbReference type="Proteomes" id="UP000236488">
    <property type="component" value="Unassembled WGS sequence"/>
</dbReference>
<evidence type="ECO:0000259" key="2">
    <source>
        <dbReference type="Pfam" id="PF04326"/>
    </source>
</evidence>
<dbReference type="EMBL" id="PPEL01000111">
    <property type="protein sequence ID" value="PNV64347.1"/>
    <property type="molecule type" value="Genomic_DNA"/>
</dbReference>
<dbReference type="PANTHER" id="PTHR30595:SF6">
    <property type="entry name" value="SCHLAFEN ALBA-2 DOMAIN-CONTAINING PROTEIN"/>
    <property type="match status" value="1"/>
</dbReference>
<dbReference type="Pfam" id="PF04326">
    <property type="entry name" value="SLFN_AlbA_2"/>
    <property type="match status" value="1"/>
</dbReference>
<dbReference type="Gene3D" id="3.30.565.60">
    <property type="match status" value="1"/>
</dbReference>
<reference evidence="3" key="3">
    <citation type="submission" date="2021-09" db="EMBL/GenBank/DDBJ databases">
        <authorList>
            <person name="Gilroy R."/>
        </authorList>
    </citation>
    <scope>NUCLEOTIDE SEQUENCE</scope>
    <source>
        <strain evidence="3">USAMLcec12-2067</strain>
    </source>
</reference>
<keyword evidence="5" id="KW-1185">Reference proteome</keyword>
<proteinExistence type="predicted"/>
<dbReference type="EMBL" id="DYZL01000162">
    <property type="protein sequence ID" value="HJH43640.1"/>
    <property type="molecule type" value="Genomic_DNA"/>
</dbReference>
<feature type="domain" description="Schlafen AlbA-2" evidence="2">
    <location>
        <begin position="14"/>
        <end position="124"/>
    </location>
</feature>
<evidence type="ECO:0000256" key="1">
    <source>
        <dbReference type="SAM" id="MobiDB-lite"/>
    </source>
</evidence>
<reference evidence="4 5" key="1">
    <citation type="journal article" date="2018" name="Int. J. Syst. Evol. Microbiol.">
        <title>Rubneribacter badeniensis gen. nov., sp. nov. and Enteroscipio rubneri gen. nov., sp. nov., new members of the Eggerthellaceae isolated from human faeces.</title>
        <authorList>
            <person name="Danylec N."/>
            <person name="Gobl A."/>
            <person name="Stoll D.A."/>
            <person name="Hetzer B."/>
            <person name="Kulling S.E."/>
            <person name="Huch M."/>
        </authorList>
    </citation>
    <scope>NUCLEOTIDE SEQUENCE [LARGE SCALE GENOMIC DNA]</scope>
    <source>
        <strain evidence="4 5">ResAG-85</strain>
    </source>
</reference>
<comment type="caution">
    <text evidence="4">The sequence shown here is derived from an EMBL/GenBank/DDBJ whole genome shotgun (WGS) entry which is preliminary data.</text>
</comment>
<name>A0A2K2U1Z4_9ACTN</name>